<evidence type="ECO:0000259" key="2">
    <source>
        <dbReference type="Pfam" id="PF14321"/>
    </source>
</evidence>
<dbReference type="EMBL" id="SNWP01000011">
    <property type="protein sequence ID" value="TDO27106.1"/>
    <property type="molecule type" value="Genomic_DNA"/>
</dbReference>
<feature type="signal peptide" evidence="1">
    <location>
        <begin position="1"/>
        <end position="19"/>
    </location>
</feature>
<keyword evidence="1" id="KW-0732">Signal</keyword>
<sequence>MKTKQVFFGAMMFLATALAITSCKKSDSAQIPAGKQNLSLYLTDGPGFFDKVFVDIKAVQVLVDTTKDTRRNDTCNWDRLGAYIGSTLGNRKDSGLVWTNLNINAGVYDILNLRNGVDTLLASTEIPKGAIRLIRIEIGTNNSVVKDSVTYPLSWPDNKPAYILIKLKGHETEEFLPNKIRLWLDFDVSRSVVIVNNNKFFLKPVFHFFVEKSTASVSGKVKPQDAKAVLTLFNATDTAYALPNKNGEFKMRGLKDGTYALYVNGSNNYKDTTINNIIVQAPKNTNVGVIELKQ</sequence>
<organism evidence="3 4">
    <name type="scientific">Sediminibacterium goheungense</name>
    <dbReference type="NCBI Taxonomy" id="1086393"/>
    <lineage>
        <taxon>Bacteria</taxon>
        <taxon>Pseudomonadati</taxon>
        <taxon>Bacteroidota</taxon>
        <taxon>Chitinophagia</taxon>
        <taxon>Chitinophagales</taxon>
        <taxon>Chitinophagaceae</taxon>
        <taxon>Sediminibacterium</taxon>
    </lineage>
</organism>
<feature type="domain" description="DUF4382" evidence="2">
    <location>
        <begin position="38"/>
        <end position="204"/>
    </location>
</feature>
<dbReference type="OrthoDB" id="2111471at2"/>
<gene>
    <name evidence="3" type="ORF">BC659_2425</name>
</gene>
<name>A0A4R6IYS0_9BACT</name>
<proteinExistence type="predicted"/>
<dbReference type="Gene3D" id="2.60.40.1120">
    <property type="entry name" value="Carboxypeptidase-like, regulatory domain"/>
    <property type="match status" value="1"/>
</dbReference>
<feature type="chain" id="PRO_5020459265" evidence="1">
    <location>
        <begin position="20"/>
        <end position="294"/>
    </location>
</feature>
<evidence type="ECO:0000256" key="1">
    <source>
        <dbReference type="SAM" id="SignalP"/>
    </source>
</evidence>
<accession>A0A4R6IYS0</accession>
<keyword evidence="4" id="KW-1185">Reference proteome</keyword>
<evidence type="ECO:0000313" key="4">
    <source>
        <dbReference type="Proteomes" id="UP000295741"/>
    </source>
</evidence>
<dbReference type="Proteomes" id="UP000295741">
    <property type="component" value="Unassembled WGS sequence"/>
</dbReference>
<protein>
    <submittedName>
        <fullName evidence="3">Uncharacterized protein DUF4382</fullName>
    </submittedName>
</protein>
<dbReference type="PROSITE" id="PS51257">
    <property type="entry name" value="PROKAR_LIPOPROTEIN"/>
    <property type="match status" value="1"/>
</dbReference>
<dbReference type="InterPro" id="IPR025491">
    <property type="entry name" value="DUF4382"/>
</dbReference>
<dbReference type="RefSeq" id="WP_133474970.1">
    <property type="nucleotide sequence ID" value="NZ_SNWP01000011.1"/>
</dbReference>
<dbReference type="Pfam" id="PF14321">
    <property type="entry name" value="DUF4382"/>
    <property type="match status" value="1"/>
</dbReference>
<reference evidence="3 4" key="1">
    <citation type="submission" date="2019-03" db="EMBL/GenBank/DDBJ databases">
        <title>Genomic Encyclopedia of Archaeal and Bacterial Type Strains, Phase II (KMG-II): from individual species to whole genera.</title>
        <authorList>
            <person name="Goeker M."/>
        </authorList>
    </citation>
    <scope>NUCLEOTIDE SEQUENCE [LARGE SCALE GENOMIC DNA]</scope>
    <source>
        <strain evidence="3 4">DSM 28323</strain>
    </source>
</reference>
<evidence type="ECO:0000313" key="3">
    <source>
        <dbReference type="EMBL" id="TDO27106.1"/>
    </source>
</evidence>
<dbReference type="AlphaFoldDB" id="A0A4R6IYS0"/>
<comment type="caution">
    <text evidence="3">The sequence shown here is derived from an EMBL/GenBank/DDBJ whole genome shotgun (WGS) entry which is preliminary data.</text>
</comment>